<organism evidence="7 8">
    <name type="scientific">Geoglobus acetivorans</name>
    <dbReference type="NCBI Taxonomy" id="565033"/>
    <lineage>
        <taxon>Archaea</taxon>
        <taxon>Methanobacteriati</taxon>
        <taxon>Methanobacteriota</taxon>
        <taxon>Archaeoglobi</taxon>
        <taxon>Archaeoglobales</taxon>
        <taxon>Archaeoglobaceae</taxon>
        <taxon>Geoglobus</taxon>
    </lineage>
</organism>
<keyword evidence="3 5" id="KW-1133">Transmembrane helix</keyword>
<protein>
    <submittedName>
        <fullName evidence="7">Sodium:calcium antiporter</fullName>
    </submittedName>
</protein>
<dbReference type="InterPro" id="IPR004837">
    <property type="entry name" value="NaCa_Exmemb"/>
</dbReference>
<feature type="transmembrane region" description="Helical" evidence="5">
    <location>
        <begin position="140"/>
        <end position="158"/>
    </location>
</feature>
<feature type="transmembrane region" description="Helical" evidence="5">
    <location>
        <begin position="251"/>
        <end position="269"/>
    </location>
</feature>
<evidence type="ECO:0000313" key="7">
    <source>
        <dbReference type="EMBL" id="XAT64044.1"/>
    </source>
</evidence>
<feature type="transmembrane region" description="Helical" evidence="5">
    <location>
        <begin position="212"/>
        <end position="231"/>
    </location>
</feature>
<feature type="domain" description="Sodium/calcium exchanger membrane region" evidence="6">
    <location>
        <begin position="43"/>
        <end position="184"/>
    </location>
</feature>
<feature type="transmembrane region" description="Helical" evidence="5">
    <location>
        <begin position="12"/>
        <end position="33"/>
    </location>
</feature>
<name>A0ABZ3H420_GEOAI</name>
<feature type="transmembrane region" description="Helical" evidence="5">
    <location>
        <begin position="289"/>
        <end position="308"/>
    </location>
</feature>
<gene>
    <name evidence="7" type="ORF">LPQ35_01370</name>
</gene>
<proteinExistence type="predicted"/>
<evidence type="ECO:0000256" key="5">
    <source>
        <dbReference type="SAM" id="Phobius"/>
    </source>
</evidence>
<feature type="transmembrane region" description="Helical" evidence="5">
    <location>
        <begin position="363"/>
        <end position="380"/>
    </location>
</feature>
<dbReference type="Pfam" id="PF01699">
    <property type="entry name" value="Na_Ca_ex"/>
    <property type="match status" value="2"/>
</dbReference>
<dbReference type="GeneID" id="90448293"/>
<keyword evidence="4 5" id="KW-0472">Membrane</keyword>
<evidence type="ECO:0000256" key="4">
    <source>
        <dbReference type="ARBA" id="ARBA00023136"/>
    </source>
</evidence>
<evidence type="ECO:0000313" key="8">
    <source>
        <dbReference type="Proteomes" id="UP001492541"/>
    </source>
</evidence>
<dbReference type="EMBL" id="CP087714">
    <property type="protein sequence ID" value="XAT64044.1"/>
    <property type="molecule type" value="Genomic_DNA"/>
</dbReference>
<accession>A0ABZ3H420</accession>
<comment type="subcellular location">
    <subcellularLocation>
        <location evidence="1">Membrane</location>
        <topology evidence="1">Multi-pass membrane protein</topology>
    </subcellularLocation>
</comment>
<feature type="transmembrane region" description="Helical" evidence="5">
    <location>
        <begin position="68"/>
        <end position="90"/>
    </location>
</feature>
<dbReference type="Proteomes" id="UP001492541">
    <property type="component" value="Chromosome"/>
</dbReference>
<sequence>MPYRSSMKHRVQIALAFALTFPWLVSFFLKIQYLPHIEAFLSGLAVLGSAFLLSWAAETAEMDVPRSVSLAAVALLAVLPEYAVDGYFAWMAGKVGGDYIHYATANMTGANRLLIGVGWSAVTLVAMLKTKRKEVELDKALNLEIFFLFLASIYAFILPLKGSISVFDSVVFVSLYAAYAYLTTKSEREEFEPEGVPEYLCNLPAPRRRANVLFYMFYSGFIIFISVEAFSEGLLGTAEMFGIDSFLMVQWLAPLASEAPEFIVALYLVRKLRTSAGFNALISSKVNQWTLLIGTIAVIFSISSMRLAALPLDARQSEEVLLTAAQSVFALAVIMDRKVNVYEAAALLVLFLIQFALPSVHARIILSIAYMALAVPFLVLHRKSVVESARYVRSLAKR</sequence>
<reference evidence="7 8" key="1">
    <citation type="submission" date="2021-11" db="EMBL/GenBank/DDBJ databases">
        <title>Whole genome of Geoglobus acetivorans.</title>
        <authorList>
            <person name="Liu D."/>
        </authorList>
    </citation>
    <scope>NUCLEOTIDE SEQUENCE [LARGE SCALE GENOMIC DNA]</scope>
    <source>
        <strain evidence="7 8">SBH6</strain>
    </source>
</reference>
<feature type="domain" description="Sodium/calcium exchanger membrane region" evidence="6">
    <location>
        <begin position="213"/>
        <end position="354"/>
    </location>
</feature>
<keyword evidence="2 5" id="KW-0812">Transmembrane</keyword>
<evidence type="ECO:0000259" key="6">
    <source>
        <dbReference type="Pfam" id="PF01699"/>
    </source>
</evidence>
<feature type="transmembrane region" description="Helical" evidence="5">
    <location>
        <begin position="39"/>
        <end position="56"/>
    </location>
</feature>
<keyword evidence="8" id="KW-1185">Reference proteome</keyword>
<feature type="transmembrane region" description="Helical" evidence="5">
    <location>
        <begin position="164"/>
        <end position="182"/>
    </location>
</feature>
<dbReference type="InterPro" id="IPR044880">
    <property type="entry name" value="NCX_ion-bd_dom_sf"/>
</dbReference>
<dbReference type="Gene3D" id="1.20.1420.30">
    <property type="entry name" value="NCX, central ion-binding region"/>
    <property type="match status" value="2"/>
</dbReference>
<dbReference type="RefSeq" id="WP_193806556.1">
    <property type="nucleotide sequence ID" value="NZ_CP087714.1"/>
</dbReference>
<evidence type="ECO:0000256" key="2">
    <source>
        <dbReference type="ARBA" id="ARBA00022692"/>
    </source>
</evidence>
<feature type="transmembrane region" description="Helical" evidence="5">
    <location>
        <begin position="110"/>
        <end position="128"/>
    </location>
</feature>
<evidence type="ECO:0000256" key="1">
    <source>
        <dbReference type="ARBA" id="ARBA00004141"/>
    </source>
</evidence>
<evidence type="ECO:0000256" key="3">
    <source>
        <dbReference type="ARBA" id="ARBA00022989"/>
    </source>
</evidence>